<proteinExistence type="predicted"/>
<sequence length="56" mass="6583">MSTSYEQDYRRSLEQPELFWSEQAKAIEWFARPEKIMEKDANGVVRWFGGGKLNTA</sequence>
<evidence type="ECO:0000313" key="2">
    <source>
        <dbReference type="EMBL" id="SVA42362.1"/>
    </source>
</evidence>
<dbReference type="GO" id="GO:0050218">
    <property type="term" value="F:propionate-CoA ligase activity"/>
    <property type="evidence" value="ECO:0007669"/>
    <property type="project" value="TreeGrafter"/>
</dbReference>
<feature type="non-terminal residue" evidence="2">
    <location>
        <position position="56"/>
    </location>
</feature>
<dbReference type="PANTHER" id="PTHR43347:SF3">
    <property type="entry name" value="ACYL-COA SYNTHETASE SHORT-CHAIN FAMILY MEMBER 3, MITOCHONDRIAL"/>
    <property type="match status" value="1"/>
</dbReference>
<name>A0A381VPZ5_9ZZZZ</name>
<dbReference type="EMBL" id="UINC01009445">
    <property type="protein sequence ID" value="SVA42362.1"/>
    <property type="molecule type" value="Genomic_DNA"/>
</dbReference>
<reference evidence="2" key="1">
    <citation type="submission" date="2018-05" db="EMBL/GenBank/DDBJ databases">
        <authorList>
            <person name="Lanie J.A."/>
            <person name="Ng W.-L."/>
            <person name="Kazmierczak K.M."/>
            <person name="Andrzejewski T.M."/>
            <person name="Davidsen T.M."/>
            <person name="Wayne K.J."/>
            <person name="Tettelin H."/>
            <person name="Glass J.I."/>
            <person name="Rusch D."/>
            <person name="Podicherti R."/>
            <person name="Tsui H.-C.T."/>
            <person name="Winkler M.E."/>
        </authorList>
    </citation>
    <scope>NUCLEOTIDE SEQUENCE</scope>
</reference>
<dbReference type="InterPro" id="IPR042099">
    <property type="entry name" value="ANL_N_sf"/>
</dbReference>
<dbReference type="Pfam" id="PF16177">
    <property type="entry name" value="ACAS_N"/>
    <property type="match status" value="1"/>
</dbReference>
<evidence type="ECO:0000259" key="1">
    <source>
        <dbReference type="Pfam" id="PF16177"/>
    </source>
</evidence>
<dbReference type="Gene3D" id="3.40.50.12780">
    <property type="entry name" value="N-terminal domain of ligase-like"/>
    <property type="match status" value="1"/>
</dbReference>
<protein>
    <recommendedName>
        <fullName evidence="1">Acetyl-coenzyme A synthetase N-terminal domain-containing protein</fullName>
    </recommendedName>
</protein>
<accession>A0A381VPZ5</accession>
<gene>
    <name evidence="2" type="ORF">METZ01_LOCUS95216</name>
</gene>
<dbReference type="InterPro" id="IPR032387">
    <property type="entry name" value="ACAS_N"/>
</dbReference>
<dbReference type="PANTHER" id="PTHR43347">
    <property type="entry name" value="ACYL-COA SYNTHETASE"/>
    <property type="match status" value="1"/>
</dbReference>
<organism evidence="2">
    <name type="scientific">marine metagenome</name>
    <dbReference type="NCBI Taxonomy" id="408172"/>
    <lineage>
        <taxon>unclassified sequences</taxon>
        <taxon>metagenomes</taxon>
        <taxon>ecological metagenomes</taxon>
    </lineage>
</organism>
<dbReference type="AlphaFoldDB" id="A0A381VPZ5"/>
<feature type="domain" description="Acetyl-coenzyme A synthetase N-terminal" evidence="1">
    <location>
        <begin position="5"/>
        <end position="56"/>
    </location>
</feature>